<dbReference type="PANTHER" id="PTHR43649:SF33">
    <property type="entry name" value="POLYGALACTURONAN_RHAMNOGALACTURONAN-BINDING PROTEIN YTCQ"/>
    <property type="match status" value="1"/>
</dbReference>
<dbReference type="PROSITE" id="PS51257">
    <property type="entry name" value="PROKAR_LIPOPROTEIN"/>
    <property type="match status" value="1"/>
</dbReference>
<name>A0ABU0D1V8_9BACI</name>
<evidence type="ECO:0000256" key="1">
    <source>
        <dbReference type="ARBA" id="ARBA00022475"/>
    </source>
</evidence>
<feature type="region of interest" description="Disordered" evidence="6">
    <location>
        <begin position="29"/>
        <end position="49"/>
    </location>
</feature>
<keyword evidence="2 7" id="KW-0732">Signal</keyword>
<dbReference type="PANTHER" id="PTHR43649">
    <property type="entry name" value="ARABINOSE-BINDING PROTEIN-RELATED"/>
    <property type="match status" value="1"/>
</dbReference>
<evidence type="ECO:0000256" key="4">
    <source>
        <dbReference type="ARBA" id="ARBA00023139"/>
    </source>
</evidence>
<keyword evidence="4" id="KW-0564">Palmitate</keyword>
<dbReference type="EMBL" id="JAUSUO010000001">
    <property type="protein sequence ID" value="MDQ0342357.1"/>
    <property type="molecule type" value="Genomic_DNA"/>
</dbReference>
<evidence type="ECO:0000256" key="7">
    <source>
        <dbReference type="SAM" id="SignalP"/>
    </source>
</evidence>
<evidence type="ECO:0000256" key="2">
    <source>
        <dbReference type="ARBA" id="ARBA00022729"/>
    </source>
</evidence>
<dbReference type="InterPro" id="IPR050490">
    <property type="entry name" value="Bact_solute-bd_prot1"/>
</dbReference>
<dbReference type="Gene3D" id="3.40.190.10">
    <property type="entry name" value="Periplasmic binding protein-like II"/>
    <property type="match status" value="2"/>
</dbReference>
<sequence length="533" mass="60186">MRWNSLKKSSAIVLLLLLVIVTALSGCSDSKETNKDSQNQGNEEGAPLKEVTYWVSNNRPDTLKDYNDIAAYKKLEEITGVHVKFDHPASGEADQQFNLMMASGELPDVIERIWTSVPGGPEKYIKDNKIVKLNDYIEEHAPNFKMVLDEHPEWKKMISTDDGSIYSFPFLREADVNLTFYGPVLRKDWLEKLNLKVPETLDEWHTVLKAFKDKDPNGNGEADEIPLLLGTDGLTGNAFVGAFGITNGFYQVDGKVNYGPIQPEYKEFLQLFHNWYKEGLIDQEYVATDDALKDAKVTNNQLGSFMGYTGSSILRYMQLKGDDPDFFLTGAPYPVVNKGDVPYFNLGENNYNGVGAAITTSNKNIVETVKWLDYKYGEEGFKLFNFGIEGESYEIVDGYPTYKEVITNNPDGKSMSEALAMYVVAGWSGPIIQAKEYAEQYTSMPAQQEAIEQWKKGSNERIMPMVTPTQDESSEYASIMNDINTYRSEMINKFIMGEESLDKFGEFADTIKAMGIDRAIEIQQSALERYNNR</sequence>
<evidence type="ECO:0000256" key="6">
    <source>
        <dbReference type="SAM" id="MobiDB-lite"/>
    </source>
</evidence>
<reference evidence="8 9" key="1">
    <citation type="submission" date="2023-07" db="EMBL/GenBank/DDBJ databases">
        <title>Genomic Encyclopedia of Type Strains, Phase IV (KMG-IV): sequencing the most valuable type-strain genomes for metagenomic binning, comparative biology and taxonomic classification.</title>
        <authorList>
            <person name="Goeker M."/>
        </authorList>
    </citation>
    <scope>NUCLEOTIDE SEQUENCE [LARGE SCALE GENOMIC DNA]</scope>
    <source>
        <strain evidence="8 9">DSM 27848</strain>
    </source>
</reference>
<gene>
    <name evidence="8" type="ORF">J2S14_001150</name>
</gene>
<keyword evidence="5" id="KW-0449">Lipoprotein</keyword>
<comment type="caution">
    <text evidence="8">The sequence shown here is derived from an EMBL/GenBank/DDBJ whole genome shotgun (WGS) entry which is preliminary data.</text>
</comment>
<dbReference type="RefSeq" id="WP_244680521.1">
    <property type="nucleotide sequence ID" value="NZ_JALIRM010000001.1"/>
</dbReference>
<evidence type="ECO:0000313" key="8">
    <source>
        <dbReference type="EMBL" id="MDQ0342357.1"/>
    </source>
</evidence>
<evidence type="ECO:0000256" key="5">
    <source>
        <dbReference type="ARBA" id="ARBA00023288"/>
    </source>
</evidence>
<feature type="signal peptide" evidence="7">
    <location>
        <begin position="1"/>
        <end position="25"/>
    </location>
</feature>
<proteinExistence type="predicted"/>
<dbReference type="Proteomes" id="UP001232343">
    <property type="component" value="Unassembled WGS sequence"/>
</dbReference>
<keyword evidence="1" id="KW-1003">Cell membrane</keyword>
<evidence type="ECO:0000256" key="3">
    <source>
        <dbReference type="ARBA" id="ARBA00023136"/>
    </source>
</evidence>
<feature type="chain" id="PRO_5047453830" evidence="7">
    <location>
        <begin position="26"/>
        <end position="533"/>
    </location>
</feature>
<dbReference type="SUPFAM" id="SSF53850">
    <property type="entry name" value="Periplasmic binding protein-like II"/>
    <property type="match status" value="1"/>
</dbReference>
<organism evidence="8 9">
    <name type="scientific">Lederbergia wuyishanensis</name>
    <dbReference type="NCBI Taxonomy" id="1347903"/>
    <lineage>
        <taxon>Bacteria</taxon>
        <taxon>Bacillati</taxon>
        <taxon>Bacillota</taxon>
        <taxon>Bacilli</taxon>
        <taxon>Bacillales</taxon>
        <taxon>Bacillaceae</taxon>
        <taxon>Lederbergia</taxon>
    </lineage>
</organism>
<keyword evidence="3" id="KW-0472">Membrane</keyword>
<dbReference type="Pfam" id="PF13416">
    <property type="entry name" value="SBP_bac_8"/>
    <property type="match status" value="1"/>
</dbReference>
<evidence type="ECO:0000313" key="9">
    <source>
        <dbReference type="Proteomes" id="UP001232343"/>
    </source>
</evidence>
<accession>A0ABU0D1V8</accession>
<keyword evidence="9" id="KW-1185">Reference proteome</keyword>
<protein>
    <submittedName>
        <fullName evidence="8">Aldouronate transport system substrate-binding protein</fullName>
    </submittedName>
</protein>
<dbReference type="InterPro" id="IPR006059">
    <property type="entry name" value="SBP"/>
</dbReference>